<dbReference type="Pfam" id="PF00440">
    <property type="entry name" value="TetR_N"/>
    <property type="match status" value="1"/>
</dbReference>
<evidence type="ECO:0000256" key="1">
    <source>
        <dbReference type="ARBA" id="ARBA00023015"/>
    </source>
</evidence>
<dbReference type="RefSeq" id="WP_318597467.1">
    <property type="nucleotide sequence ID" value="NZ_JAWSTH010000028.1"/>
</dbReference>
<dbReference type="InterPro" id="IPR001647">
    <property type="entry name" value="HTH_TetR"/>
</dbReference>
<evidence type="ECO:0000259" key="5">
    <source>
        <dbReference type="PROSITE" id="PS50977"/>
    </source>
</evidence>
<dbReference type="SUPFAM" id="SSF46689">
    <property type="entry name" value="Homeodomain-like"/>
    <property type="match status" value="1"/>
</dbReference>
<dbReference type="PANTHER" id="PTHR30055:SF238">
    <property type="entry name" value="MYCOFACTOCIN BIOSYNTHESIS TRANSCRIPTIONAL REGULATOR MFTR-RELATED"/>
    <property type="match status" value="1"/>
</dbReference>
<dbReference type="Gene3D" id="1.10.357.10">
    <property type="entry name" value="Tetracycline Repressor, domain 2"/>
    <property type="match status" value="1"/>
</dbReference>
<dbReference type="InterPro" id="IPR050109">
    <property type="entry name" value="HTH-type_TetR-like_transc_reg"/>
</dbReference>
<keyword evidence="7" id="KW-1185">Reference proteome</keyword>
<reference evidence="6 7" key="2">
    <citation type="submission" date="2023-10" db="EMBL/GenBank/DDBJ databases">
        <authorList>
            <person name="Han X.F."/>
        </authorList>
    </citation>
    <scope>NUCLEOTIDE SEQUENCE [LARGE SCALE GENOMIC DNA]</scope>
    <source>
        <strain evidence="6 7">KCTC 39840</strain>
    </source>
</reference>
<evidence type="ECO:0000256" key="2">
    <source>
        <dbReference type="ARBA" id="ARBA00023125"/>
    </source>
</evidence>
<sequence>MAAASDRSPQRLPRGRHGLPRRFIVHNQRERMLLAVAEAVAEQGYANTTVADIIARARLSRRTFYEHFTDKEECFLAAYDTVVEQMLTGVGHAYEHAGREWTSRVHDGLEAFVNYLVDEPAFARMCIVEVVAAGPEARGRRDAAMRVFVDFLEPGREQAPRDVVVPELAADIVVGGIYEIIYTRLLRNSAEELIEMLPQLVYCALVPFVGHRAADRAVRENEARRAAEAGSSSEDS</sequence>
<keyword evidence="1" id="KW-0805">Transcription regulation</keyword>
<dbReference type="PANTHER" id="PTHR30055">
    <property type="entry name" value="HTH-TYPE TRANSCRIPTIONAL REGULATOR RUTR"/>
    <property type="match status" value="1"/>
</dbReference>
<evidence type="ECO:0000256" key="4">
    <source>
        <dbReference type="PROSITE-ProRule" id="PRU00335"/>
    </source>
</evidence>
<feature type="DNA-binding region" description="H-T-H motif" evidence="4">
    <location>
        <begin position="49"/>
        <end position="68"/>
    </location>
</feature>
<evidence type="ECO:0000256" key="3">
    <source>
        <dbReference type="ARBA" id="ARBA00023163"/>
    </source>
</evidence>
<dbReference type="Proteomes" id="UP001284601">
    <property type="component" value="Unassembled WGS sequence"/>
</dbReference>
<evidence type="ECO:0000313" key="6">
    <source>
        <dbReference type="EMBL" id="MDW5595131.1"/>
    </source>
</evidence>
<comment type="caution">
    <text evidence="6">The sequence shown here is derived from an EMBL/GenBank/DDBJ whole genome shotgun (WGS) entry which is preliminary data.</text>
</comment>
<protein>
    <submittedName>
        <fullName evidence="6">TetR/AcrR family transcriptional regulator</fullName>
    </submittedName>
</protein>
<accession>A0ABU4HP87</accession>
<proteinExistence type="predicted"/>
<dbReference type="Gene3D" id="1.10.10.60">
    <property type="entry name" value="Homeodomain-like"/>
    <property type="match status" value="1"/>
</dbReference>
<dbReference type="InterPro" id="IPR009057">
    <property type="entry name" value="Homeodomain-like_sf"/>
</dbReference>
<feature type="domain" description="HTH tetR-type" evidence="5">
    <location>
        <begin position="26"/>
        <end position="86"/>
    </location>
</feature>
<dbReference type="EMBL" id="JAWSTH010000028">
    <property type="protein sequence ID" value="MDW5595131.1"/>
    <property type="molecule type" value="Genomic_DNA"/>
</dbReference>
<evidence type="ECO:0000313" key="7">
    <source>
        <dbReference type="Proteomes" id="UP001284601"/>
    </source>
</evidence>
<organism evidence="6 7">
    <name type="scientific">Conexibacter stalactiti</name>
    <dbReference type="NCBI Taxonomy" id="1940611"/>
    <lineage>
        <taxon>Bacteria</taxon>
        <taxon>Bacillati</taxon>
        <taxon>Actinomycetota</taxon>
        <taxon>Thermoleophilia</taxon>
        <taxon>Solirubrobacterales</taxon>
        <taxon>Conexibacteraceae</taxon>
        <taxon>Conexibacter</taxon>
    </lineage>
</organism>
<dbReference type="PROSITE" id="PS50977">
    <property type="entry name" value="HTH_TETR_2"/>
    <property type="match status" value="1"/>
</dbReference>
<reference evidence="7" key="1">
    <citation type="submission" date="2023-07" db="EMBL/GenBank/DDBJ databases">
        <title>Conexibacter stalactiti sp. nov., isolated from stalactites in a lava cave and emended description of the genus Conexibacter.</title>
        <authorList>
            <person name="Lee S.D."/>
        </authorList>
    </citation>
    <scope>NUCLEOTIDE SEQUENCE [LARGE SCALE GENOMIC DNA]</scope>
    <source>
        <strain evidence="7">KCTC 39840</strain>
    </source>
</reference>
<keyword evidence="3" id="KW-0804">Transcription</keyword>
<name>A0ABU4HP87_9ACTN</name>
<keyword evidence="2 4" id="KW-0238">DNA-binding</keyword>
<gene>
    <name evidence="6" type="ORF">R7226_12340</name>
</gene>